<dbReference type="EMBL" id="RBAL01000001">
    <property type="protein sequence ID" value="RKN46911.1"/>
    <property type="molecule type" value="Genomic_DNA"/>
</dbReference>
<dbReference type="RefSeq" id="WP_120674559.1">
    <property type="nucleotide sequence ID" value="NZ_RBAL01000001.1"/>
</dbReference>
<evidence type="ECO:0000256" key="1">
    <source>
        <dbReference type="SAM" id="MobiDB-lite"/>
    </source>
</evidence>
<accession>A0A3A9ZER1</accession>
<sequence length="299" mass="31794">MTDSHMEEQLRRMLAEQAAGAAPSEPPYGAIVRQGRKARRRFRAGLATAAVVLAAIPGGAFAAQGEWFRDSGSAHAAARHTGFPDGAGVTPVSSPADSGESGGTGPSGPADPERQLLDGITLADATESLERCLDEYPQDVTSEQLRIVLAWVSQGDPNRGEEPLREVLAISDDPGGNFQVVCSDRPEGDLTGVMVSGSDYGTGLPVAPDLNATRFFHPTTGEWRTPFRWADFGLVEPEVRRVTVSYAGSTEEAVLEGQYFLVAGIAEDQPTDPPVVIGYGADGEVLYDSRQDPFYEPGM</sequence>
<dbReference type="AlphaFoldDB" id="A0A3A9ZER1"/>
<keyword evidence="4" id="KW-1185">Reference proteome</keyword>
<dbReference type="OrthoDB" id="4328110at2"/>
<feature type="transmembrane region" description="Helical" evidence="2">
    <location>
        <begin position="42"/>
        <end position="63"/>
    </location>
</feature>
<protein>
    <submittedName>
        <fullName evidence="3">Uncharacterized protein</fullName>
    </submittedName>
</protein>
<organism evidence="3 4">
    <name type="scientific">Streptomyces hoynatensis</name>
    <dbReference type="NCBI Taxonomy" id="1141874"/>
    <lineage>
        <taxon>Bacteria</taxon>
        <taxon>Bacillati</taxon>
        <taxon>Actinomycetota</taxon>
        <taxon>Actinomycetes</taxon>
        <taxon>Kitasatosporales</taxon>
        <taxon>Streptomycetaceae</taxon>
        <taxon>Streptomyces</taxon>
    </lineage>
</organism>
<dbReference type="Proteomes" id="UP000272474">
    <property type="component" value="Unassembled WGS sequence"/>
</dbReference>
<feature type="region of interest" description="Disordered" evidence="1">
    <location>
        <begin position="77"/>
        <end position="114"/>
    </location>
</feature>
<keyword evidence="2" id="KW-1133">Transmembrane helix</keyword>
<gene>
    <name evidence="3" type="ORF">D7294_01515</name>
</gene>
<proteinExistence type="predicted"/>
<evidence type="ECO:0000313" key="3">
    <source>
        <dbReference type="EMBL" id="RKN46911.1"/>
    </source>
</evidence>
<keyword evidence="2" id="KW-0812">Transmembrane</keyword>
<evidence type="ECO:0000256" key="2">
    <source>
        <dbReference type="SAM" id="Phobius"/>
    </source>
</evidence>
<name>A0A3A9ZER1_9ACTN</name>
<evidence type="ECO:0000313" key="4">
    <source>
        <dbReference type="Proteomes" id="UP000272474"/>
    </source>
</evidence>
<reference evidence="3 4" key="1">
    <citation type="journal article" date="2014" name="Int. J. Syst. Evol. Microbiol.">
        <title>Streptomyces hoynatensis sp. nov., isolated from deep marine sediment.</title>
        <authorList>
            <person name="Veyisoglu A."/>
            <person name="Sahin N."/>
        </authorList>
    </citation>
    <scope>NUCLEOTIDE SEQUENCE [LARGE SCALE GENOMIC DNA]</scope>
    <source>
        <strain evidence="3 4">KCTC 29097</strain>
    </source>
</reference>
<keyword evidence="2" id="KW-0472">Membrane</keyword>
<comment type="caution">
    <text evidence="3">The sequence shown here is derived from an EMBL/GenBank/DDBJ whole genome shotgun (WGS) entry which is preliminary data.</text>
</comment>